<dbReference type="EMBL" id="JAGQHS010000035">
    <property type="protein sequence ID" value="MCA9755897.1"/>
    <property type="molecule type" value="Genomic_DNA"/>
</dbReference>
<accession>A0A956NB32</accession>
<dbReference type="Proteomes" id="UP000739538">
    <property type="component" value="Unassembled WGS sequence"/>
</dbReference>
<reference evidence="1" key="2">
    <citation type="journal article" date="2021" name="Microbiome">
        <title>Successional dynamics and alternative stable states in a saline activated sludge microbial community over 9 years.</title>
        <authorList>
            <person name="Wang Y."/>
            <person name="Ye J."/>
            <person name="Ju F."/>
            <person name="Liu L."/>
            <person name="Boyd J.A."/>
            <person name="Deng Y."/>
            <person name="Parks D.H."/>
            <person name="Jiang X."/>
            <person name="Yin X."/>
            <person name="Woodcroft B.J."/>
            <person name="Tyson G.W."/>
            <person name="Hugenholtz P."/>
            <person name="Polz M.F."/>
            <person name="Zhang T."/>
        </authorList>
    </citation>
    <scope>NUCLEOTIDE SEQUENCE</scope>
    <source>
        <strain evidence="1">HKST-UBA02</strain>
    </source>
</reference>
<proteinExistence type="predicted"/>
<dbReference type="SUPFAM" id="SSF52540">
    <property type="entry name" value="P-loop containing nucleoside triphosphate hydrolases"/>
    <property type="match status" value="1"/>
</dbReference>
<evidence type="ECO:0000313" key="1">
    <source>
        <dbReference type="EMBL" id="MCA9755897.1"/>
    </source>
</evidence>
<dbReference type="AlphaFoldDB" id="A0A956NB32"/>
<dbReference type="InterPro" id="IPR027417">
    <property type="entry name" value="P-loop_NTPase"/>
</dbReference>
<comment type="caution">
    <text evidence="1">The sequence shown here is derived from an EMBL/GenBank/DDBJ whole genome shotgun (WGS) entry which is preliminary data.</text>
</comment>
<gene>
    <name evidence="1" type="ORF">KDA27_08860</name>
</gene>
<organism evidence="1 2">
    <name type="scientific">Eiseniibacteriota bacterium</name>
    <dbReference type="NCBI Taxonomy" id="2212470"/>
    <lineage>
        <taxon>Bacteria</taxon>
        <taxon>Candidatus Eiseniibacteriota</taxon>
    </lineage>
</organism>
<dbReference type="Gene3D" id="3.40.50.300">
    <property type="entry name" value="P-loop containing nucleotide triphosphate hydrolases"/>
    <property type="match status" value="1"/>
</dbReference>
<protein>
    <submittedName>
        <fullName evidence="1">Uncharacterized protein</fullName>
    </submittedName>
</protein>
<evidence type="ECO:0000313" key="2">
    <source>
        <dbReference type="Proteomes" id="UP000739538"/>
    </source>
</evidence>
<sequence length="239" mass="27235">MGNRMYRKEVNKRSPMRVFERSIHGGLGPGNIGVVMARHGVGKTAFLVGLALDDLMRDRKVLHVDTKNPAERVREFYDEVFHELAETSALADKMTTQLQIERNRMIHTFVGDGLSMERVRGALGYMREHMDFVPSAIILDGYPDWETVTEEQIVELKKLASDVGCELWLSAFTHREGQKKDERGVPEEVAKFDGQLSVLLELRPEGNHVKLQLLKDHDNSNLADLHIELEPNTLLLAWH</sequence>
<reference evidence="1" key="1">
    <citation type="submission" date="2020-04" db="EMBL/GenBank/DDBJ databases">
        <authorList>
            <person name="Zhang T."/>
        </authorList>
    </citation>
    <scope>NUCLEOTIDE SEQUENCE</scope>
    <source>
        <strain evidence="1">HKST-UBA02</strain>
    </source>
</reference>
<name>A0A956NB32_UNCEI</name>